<reference evidence="1 2" key="1">
    <citation type="journal article" date="2009" name="PLoS Genet.">
        <title>The genome of Nectria haematococca: contribution of supernumerary chromosomes to gene expansion.</title>
        <authorList>
            <person name="Coleman J.J."/>
            <person name="Rounsley S.D."/>
            <person name="Rodriguez-Carres M."/>
            <person name="Kuo A."/>
            <person name="Wasmann C.C."/>
            <person name="Grimwood J."/>
            <person name="Schmutz J."/>
            <person name="Taga M."/>
            <person name="White G.J."/>
            <person name="Zhou S."/>
            <person name="Schwartz D.C."/>
            <person name="Freitag M."/>
            <person name="Ma L.J."/>
            <person name="Danchin E.G."/>
            <person name="Henrissat B."/>
            <person name="Coutinho P.M."/>
            <person name="Nelson D.R."/>
            <person name="Straney D."/>
            <person name="Napoli C.A."/>
            <person name="Barker B.M."/>
            <person name="Gribskov M."/>
            <person name="Rep M."/>
            <person name="Kroken S."/>
            <person name="Molnar I."/>
            <person name="Rensing C."/>
            <person name="Kennell J.C."/>
            <person name="Zamora J."/>
            <person name="Farman M.L."/>
            <person name="Selker E.U."/>
            <person name="Salamov A."/>
            <person name="Shapiro H."/>
            <person name="Pangilinan J."/>
            <person name="Lindquist E."/>
            <person name="Lamers C."/>
            <person name="Grigoriev I.V."/>
            <person name="Geiser D.M."/>
            <person name="Covert S.F."/>
            <person name="Temporini E."/>
            <person name="Vanetten H.D."/>
        </authorList>
    </citation>
    <scope>NUCLEOTIDE SEQUENCE [LARGE SCALE GENOMIC DNA]</scope>
    <source>
        <strain evidence="2">ATCC MYA-4622 / CBS 123669 / FGSC 9596 / NRRL 45880 / 77-13-4</strain>
    </source>
</reference>
<dbReference type="KEGG" id="nhe:NECHADRAFT_56127"/>
<gene>
    <name evidence="1" type="ORF">NECHADRAFT_56127</name>
</gene>
<dbReference type="Proteomes" id="UP000005206">
    <property type="component" value="Unassembled WGS sequence"/>
</dbReference>
<sequence length="61" mass="6715">NTNQASIKIGILRESIKVLVIQTKQRTKKQVLSPSNQETYTLIGTGSAAGNTMPPWLIFKT</sequence>
<dbReference type="AlphaFoldDB" id="C7ZQF1"/>
<dbReference type="InParanoid" id="C7ZQF1"/>
<dbReference type="VEuPathDB" id="FungiDB:NECHADRAFT_56127"/>
<dbReference type="eggNOG" id="ENOG502T6NS">
    <property type="taxonomic scope" value="Eukaryota"/>
</dbReference>
<proteinExistence type="predicted"/>
<dbReference type="OrthoDB" id="4733042at2759"/>
<organism evidence="1 2">
    <name type="scientific">Fusarium vanettenii (strain ATCC MYA-4622 / CBS 123669 / FGSC 9596 / NRRL 45880 / 77-13-4)</name>
    <name type="common">Fusarium solani subsp. pisi</name>
    <dbReference type="NCBI Taxonomy" id="660122"/>
    <lineage>
        <taxon>Eukaryota</taxon>
        <taxon>Fungi</taxon>
        <taxon>Dikarya</taxon>
        <taxon>Ascomycota</taxon>
        <taxon>Pezizomycotina</taxon>
        <taxon>Sordariomycetes</taxon>
        <taxon>Hypocreomycetidae</taxon>
        <taxon>Hypocreales</taxon>
        <taxon>Nectriaceae</taxon>
        <taxon>Fusarium</taxon>
        <taxon>Fusarium solani species complex</taxon>
        <taxon>Fusarium vanettenii</taxon>
    </lineage>
</organism>
<evidence type="ECO:0000313" key="2">
    <source>
        <dbReference type="Proteomes" id="UP000005206"/>
    </source>
</evidence>
<accession>C7ZQF1</accession>
<feature type="non-terminal residue" evidence="1">
    <location>
        <position position="1"/>
    </location>
</feature>
<protein>
    <submittedName>
        <fullName evidence="1">Uncharacterized protein</fullName>
    </submittedName>
</protein>
<dbReference type="HOGENOM" id="CLU_200108_0_0_1"/>
<keyword evidence="2" id="KW-1185">Reference proteome</keyword>
<dbReference type="GeneID" id="9666988"/>
<evidence type="ECO:0000313" key="1">
    <source>
        <dbReference type="EMBL" id="EEU33754.1"/>
    </source>
</evidence>
<dbReference type="RefSeq" id="XP_003039467.1">
    <property type="nucleotide sequence ID" value="XM_003039421.1"/>
</dbReference>
<dbReference type="EMBL" id="GG698990">
    <property type="protein sequence ID" value="EEU33754.1"/>
    <property type="molecule type" value="Genomic_DNA"/>
</dbReference>
<name>C7ZQF1_FUSV7</name>